<evidence type="ECO:0000256" key="1">
    <source>
        <dbReference type="ARBA" id="ARBA00006987"/>
    </source>
</evidence>
<dbReference type="AlphaFoldDB" id="A0AAF1JUN6"/>
<protein>
    <submittedName>
        <fullName evidence="2">Tripartite tricarboxylate transporter substrate binding protein</fullName>
    </submittedName>
</protein>
<evidence type="ECO:0000313" key="3">
    <source>
        <dbReference type="Proteomes" id="UP001196068"/>
    </source>
</evidence>
<dbReference type="Gene3D" id="3.40.190.10">
    <property type="entry name" value="Periplasmic binding protein-like II"/>
    <property type="match status" value="1"/>
</dbReference>
<dbReference type="EMBL" id="JAAEDH010000002">
    <property type="protein sequence ID" value="MBR0654115.1"/>
    <property type="molecule type" value="Genomic_DNA"/>
</dbReference>
<comment type="similarity">
    <text evidence="1">Belongs to the UPF0065 (bug) family.</text>
</comment>
<gene>
    <name evidence="2" type="ORF">GXW79_03375</name>
</gene>
<dbReference type="Proteomes" id="UP001196068">
    <property type="component" value="Unassembled WGS sequence"/>
</dbReference>
<dbReference type="InterPro" id="IPR042100">
    <property type="entry name" value="Bug_dom1"/>
</dbReference>
<dbReference type="PANTHER" id="PTHR42928">
    <property type="entry name" value="TRICARBOXYLATE-BINDING PROTEIN"/>
    <property type="match status" value="1"/>
</dbReference>
<name>A0AAF1JUN6_9PROT</name>
<reference evidence="2" key="2">
    <citation type="journal article" date="2021" name="Syst. Appl. Microbiol.">
        <title>Roseomonas hellenica sp. nov., isolated from roots of wild-growing Alkanna tinctoria.</title>
        <authorList>
            <person name="Rat A."/>
            <person name="Naranjo H.D."/>
            <person name="Lebbe L."/>
            <person name="Cnockaert M."/>
            <person name="Krigas N."/>
            <person name="Grigoriadou K."/>
            <person name="Maloupa E."/>
            <person name="Willems A."/>
        </authorList>
    </citation>
    <scope>NUCLEOTIDE SEQUENCE</scope>
    <source>
        <strain evidence="2">LMG 28251</strain>
    </source>
</reference>
<dbReference type="PANTHER" id="PTHR42928:SF5">
    <property type="entry name" value="BLR1237 PROTEIN"/>
    <property type="match status" value="1"/>
</dbReference>
<accession>A0AAF1JUN6</accession>
<dbReference type="Pfam" id="PF03401">
    <property type="entry name" value="TctC"/>
    <property type="match status" value="1"/>
</dbReference>
<dbReference type="Gene3D" id="3.40.190.150">
    <property type="entry name" value="Bordetella uptake gene, domain 1"/>
    <property type="match status" value="1"/>
</dbReference>
<reference evidence="2" key="1">
    <citation type="submission" date="2020-01" db="EMBL/GenBank/DDBJ databases">
        <authorList>
            <person name="Rat A."/>
        </authorList>
    </citation>
    <scope>NUCLEOTIDE SEQUENCE</scope>
    <source>
        <strain evidence="2">LMG 28251</strain>
    </source>
</reference>
<comment type="caution">
    <text evidence="2">The sequence shown here is derived from an EMBL/GenBank/DDBJ whole genome shotgun (WGS) entry which is preliminary data.</text>
</comment>
<dbReference type="InterPro" id="IPR005064">
    <property type="entry name" value="BUG"/>
</dbReference>
<sequence>MRVTRRALALGVVPLVARAQSAWSPERSVTMIVAFAAGGGTDVAARTLGRAMEKDLGQSVVIVNRAGAGGEIGWGELARARPDGYTIGFINTPNIVTIPIERRARYRLEDFSPIANIVDDPCGYWVNGDSAIRTLDDLVRAARAAPGTIAYGTTGVGSDDHLATLAFERIAGIQLLHVPFAGSSQVRNAILSRTIQLAAMNIAEGLPDQRAGLLRALGQMRDGRWSAVPELPTFRELGFDIVQSSMRGVAAPAGMPAPVLARLAGAVEFALRDEEFLRSAAQQDLPLRYLGPDAYLTALRAMRDEYAALWAQHPWRD</sequence>
<organism evidence="2 3">
    <name type="scientific">Plastoroseomonas arctica</name>
    <dbReference type="NCBI Taxonomy" id="1509237"/>
    <lineage>
        <taxon>Bacteria</taxon>
        <taxon>Pseudomonadati</taxon>
        <taxon>Pseudomonadota</taxon>
        <taxon>Alphaproteobacteria</taxon>
        <taxon>Acetobacterales</taxon>
        <taxon>Acetobacteraceae</taxon>
        <taxon>Plastoroseomonas</taxon>
    </lineage>
</organism>
<keyword evidence="3" id="KW-1185">Reference proteome</keyword>
<dbReference type="PIRSF" id="PIRSF017082">
    <property type="entry name" value="YflP"/>
    <property type="match status" value="1"/>
</dbReference>
<evidence type="ECO:0000313" key="2">
    <source>
        <dbReference type="EMBL" id="MBR0654115.1"/>
    </source>
</evidence>
<dbReference type="CDD" id="cd07012">
    <property type="entry name" value="PBP2_Bug_TTT"/>
    <property type="match status" value="1"/>
</dbReference>
<dbReference type="RefSeq" id="WP_211872873.1">
    <property type="nucleotide sequence ID" value="NZ_JAAEDH010000002.1"/>
</dbReference>
<proteinExistence type="inferred from homology"/>